<feature type="region of interest" description="Disordered" evidence="1">
    <location>
        <begin position="80"/>
        <end position="191"/>
    </location>
</feature>
<dbReference type="Proteomes" id="UP000198221">
    <property type="component" value="Chromosome I"/>
</dbReference>
<dbReference type="InterPro" id="IPR036388">
    <property type="entry name" value="WH-like_DNA-bd_sf"/>
</dbReference>
<evidence type="ECO:0000313" key="2">
    <source>
        <dbReference type="EMBL" id="SCG77662.1"/>
    </source>
</evidence>
<dbReference type="AlphaFoldDB" id="A0A1C5K4F1"/>
<sequence length="270" mass="26945">MPMTDASPQTAPAHSTFKVLAALAELGDAPAAAVAEHAGLGYSTTTSKLRAWEESGQAERFRTDDGRTLWRLTAAGCTATVTSRADSGQPPATPGTPDPAVEAEADGEQRHDGDDSAATTAADGHPAASGEPAEAEPGLDAPAAPDETATSPAEPGSAEEPASPTPVETAAGGPDAVSTAQAEDRSTKARRVGGSLRGTILDILEAHPDRQYKTGELAKLIDAGNAGNGAAKASPGAVANAATKLVATGKAVQTVERPATFQLAPANGGQ</sequence>
<evidence type="ECO:0000256" key="1">
    <source>
        <dbReference type="SAM" id="MobiDB-lite"/>
    </source>
</evidence>
<accession>A0A1C5K4F1</accession>
<keyword evidence="3" id="KW-1185">Reference proteome</keyword>
<evidence type="ECO:0000313" key="3">
    <source>
        <dbReference type="Proteomes" id="UP000198221"/>
    </source>
</evidence>
<reference evidence="3" key="1">
    <citation type="submission" date="2016-06" db="EMBL/GenBank/DDBJ databases">
        <authorList>
            <person name="Varghese N."/>
            <person name="Submissions Spin"/>
        </authorList>
    </citation>
    <scope>NUCLEOTIDE SEQUENCE [LARGE SCALE GENOMIC DNA]</scope>
    <source>
        <strain evidence="3">DSM 43819</strain>
    </source>
</reference>
<dbReference type="Gene3D" id="1.10.10.10">
    <property type="entry name" value="Winged helix-like DNA-binding domain superfamily/Winged helix DNA-binding domain"/>
    <property type="match status" value="1"/>
</dbReference>
<dbReference type="EMBL" id="LT607754">
    <property type="protein sequence ID" value="SCG77662.1"/>
    <property type="molecule type" value="Genomic_DNA"/>
</dbReference>
<name>A0A1C5K4F1_9ACTN</name>
<organism evidence="2 3">
    <name type="scientific">Micromonospora inositola</name>
    <dbReference type="NCBI Taxonomy" id="47865"/>
    <lineage>
        <taxon>Bacteria</taxon>
        <taxon>Bacillati</taxon>
        <taxon>Actinomycetota</taxon>
        <taxon>Actinomycetes</taxon>
        <taxon>Micromonosporales</taxon>
        <taxon>Micromonosporaceae</taxon>
        <taxon>Micromonospora</taxon>
    </lineage>
</organism>
<dbReference type="SUPFAM" id="SSF46785">
    <property type="entry name" value="Winged helix' DNA-binding domain"/>
    <property type="match status" value="1"/>
</dbReference>
<feature type="compositionally biased region" description="Low complexity" evidence="1">
    <location>
        <begin position="116"/>
        <end position="138"/>
    </location>
</feature>
<proteinExistence type="predicted"/>
<dbReference type="InterPro" id="IPR036390">
    <property type="entry name" value="WH_DNA-bd_sf"/>
</dbReference>
<dbReference type="OrthoDB" id="3371969at2"/>
<gene>
    <name evidence="2" type="ORF">GA0070613_6338</name>
</gene>
<protein>
    <submittedName>
        <fullName evidence="2">Uncharacterized protein</fullName>
    </submittedName>
</protein>